<evidence type="ECO:0000256" key="9">
    <source>
        <dbReference type="SAM" id="Phobius"/>
    </source>
</evidence>
<feature type="transmembrane region" description="Helical" evidence="9">
    <location>
        <begin position="146"/>
        <end position="167"/>
    </location>
</feature>
<dbReference type="GO" id="GO:0008511">
    <property type="term" value="F:sodium:potassium:chloride symporter activity"/>
    <property type="evidence" value="ECO:0007669"/>
    <property type="project" value="TreeGrafter"/>
</dbReference>
<protein>
    <recommendedName>
        <fullName evidence="3">Solute carrier family 12 member 9</fullName>
    </recommendedName>
</protein>
<evidence type="ECO:0000313" key="13">
    <source>
        <dbReference type="WBParaSite" id="SBAD_0000687701-mRNA-1"/>
    </source>
</evidence>
<feature type="transmembrane region" description="Helical" evidence="9">
    <location>
        <begin position="336"/>
        <end position="360"/>
    </location>
</feature>
<feature type="domain" description="Amino acid permease/ SLC12A" evidence="10">
    <location>
        <begin position="478"/>
        <end position="657"/>
    </location>
</feature>
<dbReference type="Proteomes" id="UP000270296">
    <property type="component" value="Unassembled WGS sequence"/>
</dbReference>
<evidence type="ECO:0000313" key="11">
    <source>
        <dbReference type="EMBL" id="VDP10429.1"/>
    </source>
</evidence>
<reference evidence="11 12" key="2">
    <citation type="submission" date="2018-11" db="EMBL/GenBank/DDBJ databases">
        <authorList>
            <consortium name="Pathogen Informatics"/>
        </authorList>
    </citation>
    <scope>NUCLEOTIDE SEQUENCE [LARGE SCALE GENOMIC DNA]</scope>
</reference>
<evidence type="ECO:0000256" key="2">
    <source>
        <dbReference type="ARBA" id="ARBA00010593"/>
    </source>
</evidence>
<reference evidence="13" key="1">
    <citation type="submission" date="2016-06" db="UniProtKB">
        <authorList>
            <consortium name="WormBaseParasite"/>
        </authorList>
    </citation>
    <scope>IDENTIFICATION</scope>
</reference>
<evidence type="ECO:0000256" key="8">
    <source>
        <dbReference type="SAM" id="MobiDB-lite"/>
    </source>
</evidence>
<feature type="region of interest" description="Disordered" evidence="8">
    <location>
        <begin position="1"/>
        <end position="28"/>
    </location>
</feature>
<evidence type="ECO:0000256" key="4">
    <source>
        <dbReference type="ARBA" id="ARBA00022448"/>
    </source>
</evidence>
<dbReference type="Pfam" id="PF00324">
    <property type="entry name" value="AA_permease"/>
    <property type="match status" value="2"/>
</dbReference>
<dbReference type="GO" id="GO:0055075">
    <property type="term" value="P:potassium ion homeostasis"/>
    <property type="evidence" value="ECO:0007669"/>
    <property type="project" value="TreeGrafter"/>
</dbReference>
<feature type="transmembrane region" description="Helical" evidence="9">
    <location>
        <begin position="507"/>
        <end position="530"/>
    </location>
</feature>
<name>A0A183ISM2_9BILA</name>
<evidence type="ECO:0000256" key="1">
    <source>
        <dbReference type="ARBA" id="ARBA00004141"/>
    </source>
</evidence>
<keyword evidence="12" id="KW-1185">Reference proteome</keyword>
<evidence type="ECO:0000256" key="5">
    <source>
        <dbReference type="ARBA" id="ARBA00022692"/>
    </source>
</evidence>
<feature type="transmembrane region" description="Helical" evidence="9">
    <location>
        <begin position="542"/>
        <end position="563"/>
    </location>
</feature>
<keyword evidence="7 9" id="KW-0472">Membrane</keyword>
<dbReference type="InterPro" id="IPR004841">
    <property type="entry name" value="AA-permease/SLC12A_dom"/>
</dbReference>
<dbReference type="AlphaFoldDB" id="A0A183ISM2"/>
<feature type="transmembrane region" description="Helical" evidence="9">
    <location>
        <begin position="262"/>
        <end position="281"/>
    </location>
</feature>
<comment type="similarity">
    <text evidence="2">Belongs to the SLC12A transporter family.</text>
</comment>
<keyword evidence="5 9" id="KW-0812">Transmembrane</keyword>
<gene>
    <name evidence="11" type="ORF">SBAD_LOCUS6619</name>
</gene>
<keyword evidence="6 9" id="KW-1133">Transmembrane helix</keyword>
<feature type="transmembrane region" description="Helical" evidence="9">
    <location>
        <begin position="583"/>
        <end position="610"/>
    </location>
</feature>
<dbReference type="FunFam" id="1.20.1740.10:FF:000013">
    <property type="entry name" value="Solute carrier family 12 member"/>
    <property type="match status" value="1"/>
</dbReference>
<accession>A0A183ISM2</accession>
<evidence type="ECO:0000259" key="10">
    <source>
        <dbReference type="Pfam" id="PF00324"/>
    </source>
</evidence>
<feature type="transmembrane region" description="Helical" evidence="9">
    <location>
        <begin position="173"/>
        <end position="193"/>
    </location>
</feature>
<dbReference type="GO" id="GO:1990573">
    <property type="term" value="P:potassium ion import across plasma membrane"/>
    <property type="evidence" value="ECO:0007669"/>
    <property type="project" value="TreeGrafter"/>
</dbReference>
<feature type="transmembrane region" description="Helical" evidence="9">
    <location>
        <begin position="419"/>
        <end position="444"/>
    </location>
</feature>
<sequence length="723" mass="79723">MTDKLSEITADQHSSRRSSIDSSRGKHSPFRVRFCRSTSELNLSNLGDSSSIEDKFDERESSLETVPDIHNYKKVMSVKWAVIPRRPSLNELHSTFAIHVDSESELKAVLPGDTSPVPRKSAPSKFGWIEGVFLFTPRQICQMRDVLNIIGVMLFLRLSWVTGLAGIGFASGIVLLSSTITVITTLSTCAICTNGKVRGGGVYFIISRSLGPEFGGSIGIIFFAANAVGAAVYMAGFAETVLDILRREGVKIIDGDVNDMRIIGWATAVVMLCIVITGISFESKAQIVLMVTLLASLVNFFIGTFFEPTPEQELKGVTGYNLDTLSTNFGPDWRGYSFFTLLAIYFPAATGFLAGVNISGDLRKPEKAIPKGTLLSLLCTTILYLVVVWVSGSTCQCTANHTCEYGLANDFQVVRLESAFGHLTTAGIFASTLSSALASLVSAPKVLQTHLPDYLRRAPRLCGKVDQYIVIISFCALFRAIAEDKLFPKLEFFAKGYGKSNEPRRGYVFSFILIVLASFVLFGFVSLIIRCAIGRVNDISPIITNFFMASYALINYACFEASFARSPGFRPAFKYYNMWLSMLGAVMCVVLMFTINPWTALLTISFIFLLHSYISHRKTDTNWGSSSQAVSYRSALQKMFSLQLTPAHVKNYRPQVLVMTGNPTARPGLVNFVSSITKKNSLMLCGHVIKVRFSHKLLVLVLRHNQLRALDISLCEFSLILDS</sequence>
<keyword evidence="4" id="KW-0813">Transport</keyword>
<dbReference type="PANTHER" id="PTHR11827:SF103">
    <property type="entry name" value="SODIUM CHLORIDE COTRANSPORTER 69, ISOFORM E"/>
    <property type="match status" value="1"/>
</dbReference>
<feature type="transmembrane region" description="Helical" evidence="9">
    <location>
        <begin position="288"/>
        <end position="306"/>
    </location>
</feature>
<feature type="domain" description="Amino acid permease/ SLC12A" evidence="10">
    <location>
        <begin position="142"/>
        <end position="453"/>
    </location>
</feature>
<evidence type="ECO:0000256" key="7">
    <source>
        <dbReference type="ARBA" id="ARBA00023136"/>
    </source>
</evidence>
<dbReference type="Gene3D" id="1.20.1740.10">
    <property type="entry name" value="Amino acid/polyamine transporter I"/>
    <property type="match status" value="1"/>
</dbReference>
<dbReference type="EMBL" id="UZAM01009903">
    <property type="protein sequence ID" value="VDP10429.1"/>
    <property type="molecule type" value="Genomic_DNA"/>
</dbReference>
<comment type="subcellular location">
    <subcellularLocation>
        <location evidence="1">Membrane</location>
        <topology evidence="1">Multi-pass membrane protein</topology>
    </subcellularLocation>
</comment>
<dbReference type="OrthoDB" id="2020542at2759"/>
<dbReference type="PANTHER" id="PTHR11827">
    <property type="entry name" value="SOLUTE CARRIER FAMILY 12, CATION COTRANSPORTERS"/>
    <property type="match status" value="1"/>
</dbReference>
<dbReference type="GO" id="GO:0055064">
    <property type="term" value="P:chloride ion homeostasis"/>
    <property type="evidence" value="ECO:0007669"/>
    <property type="project" value="TreeGrafter"/>
</dbReference>
<dbReference type="WBParaSite" id="SBAD_0000687701-mRNA-1">
    <property type="protein sequence ID" value="SBAD_0000687701-mRNA-1"/>
    <property type="gene ID" value="SBAD_0000687701"/>
</dbReference>
<dbReference type="InterPro" id="IPR004842">
    <property type="entry name" value="SLC12A_fam"/>
</dbReference>
<organism evidence="13">
    <name type="scientific">Soboliphyme baturini</name>
    <dbReference type="NCBI Taxonomy" id="241478"/>
    <lineage>
        <taxon>Eukaryota</taxon>
        <taxon>Metazoa</taxon>
        <taxon>Ecdysozoa</taxon>
        <taxon>Nematoda</taxon>
        <taxon>Enoplea</taxon>
        <taxon>Dorylaimia</taxon>
        <taxon>Dioctophymatida</taxon>
        <taxon>Dioctophymatoidea</taxon>
        <taxon>Soboliphymatidae</taxon>
        <taxon>Soboliphyme</taxon>
    </lineage>
</organism>
<evidence type="ECO:0000313" key="12">
    <source>
        <dbReference type="Proteomes" id="UP000270296"/>
    </source>
</evidence>
<proteinExistence type="inferred from homology"/>
<dbReference type="GO" id="GO:0055078">
    <property type="term" value="P:sodium ion homeostasis"/>
    <property type="evidence" value="ECO:0007669"/>
    <property type="project" value="TreeGrafter"/>
</dbReference>
<feature type="transmembrane region" description="Helical" evidence="9">
    <location>
        <begin position="372"/>
        <end position="392"/>
    </location>
</feature>
<evidence type="ECO:0000256" key="6">
    <source>
        <dbReference type="ARBA" id="ARBA00022989"/>
    </source>
</evidence>
<feature type="transmembrane region" description="Helical" evidence="9">
    <location>
        <begin position="214"/>
        <end position="236"/>
    </location>
</feature>
<feature type="transmembrane region" description="Helical" evidence="9">
    <location>
        <begin position="465"/>
        <end position="482"/>
    </location>
</feature>
<evidence type="ECO:0000256" key="3">
    <source>
        <dbReference type="ARBA" id="ARBA00019359"/>
    </source>
</evidence>
<dbReference type="GO" id="GO:0006884">
    <property type="term" value="P:cell volume homeostasis"/>
    <property type="evidence" value="ECO:0007669"/>
    <property type="project" value="TreeGrafter"/>
</dbReference>
<dbReference type="GO" id="GO:0016020">
    <property type="term" value="C:membrane"/>
    <property type="evidence" value="ECO:0007669"/>
    <property type="project" value="UniProtKB-SubCell"/>
</dbReference>